<dbReference type="AlphaFoldDB" id="A0A1M4VTE5"/>
<evidence type="ECO:0000313" key="2">
    <source>
        <dbReference type="Proteomes" id="UP000184368"/>
    </source>
</evidence>
<name>A0A1M4VTE5_9BACT</name>
<dbReference type="RefSeq" id="WP_073040147.1">
    <property type="nucleotide sequence ID" value="NZ_FQUO01000002.1"/>
</dbReference>
<reference evidence="1 2" key="1">
    <citation type="submission" date="2016-11" db="EMBL/GenBank/DDBJ databases">
        <authorList>
            <person name="Jaros S."/>
            <person name="Januszkiewicz K."/>
            <person name="Wedrychowicz H."/>
        </authorList>
    </citation>
    <scope>NUCLEOTIDE SEQUENCE [LARGE SCALE GENOMIC DNA]</scope>
    <source>
        <strain evidence="1 2">DSM 26897</strain>
    </source>
</reference>
<keyword evidence="2" id="KW-1185">Reference proteome</keyword>
<organism evidence="1 2">
    <name type="scientific">Cnuella takakiae</name>
    <dbReference type="NCBI Taxonomy" id="1302690"/>
    <lineage>
        <taxon>Bacteria</taxon>
        <taxon>Pseudomonadati</taxon>
        <taxon>Bacteroidota</taxon>
        <taxon>Chitinophagia</taxon>
        <taxon>Chitinophagales</taxon>
        <taxon>Chitinophagaceae</taxon>
        <taxon>Cnuella</taxon>
    </lineage>
</organism>
<protein>
    <submittedName>
        <fullName evidence="1">Uncharacterized protein</fullName>
    </submittedName>
</protein>
<dbReference type="EMBL" id="FQUO01000002">
    <property type="protein sequence ID" value="SHE72135.1"/>
    <property type="molecule type" value="Genomic_DNA"/>
</dbReference>
<dbReference type="Proteomes" id="UP000184368">
    <property type="component" value="Unassembled WGS sequence"/>
</dbReference>
<proteinExistence type="predicted"/>
<accession>A0A1M4VTE5</accession>
<dbReference type="STRING" id="1302690.BUE76_11865"/>
<gene>
    <name evidence="1" type="ORF">SAMN05444008_102373</name>
</gene>
<evidence type="ECO:0000313" key="1">
    <source>
        <dbReference type="EMBL" id="SHE72135.1"/>
    </source>
</evidence>
<sequence length="136" mass="15100">MKTTLHFVDKAYERVKASQLAQVVSGSVFKYQKPKGWAGEAVVINSLPVSAEQVQTGLININVFVPDLKLTIGAQGPELQPNTARLSELADMAVETLKSWYQDGTDYSIEAQSLIKDDEGDNHYINFRVRVYALNP</sequence>
<dbReference type="OrthoDB" id="1262402at2"/>